<dbReference type="PANTHER" id="PTHR32089">
    <property type="entry name" value="METHYL-ACCEPTING CHEMOTAXIS PROTEIN MCPB"/>
    <property type="match status" value="1"/>
</dbReference>
<evidence type="ECO:0000256" key="4">
    <source>
        <dbReference type="PROSITE-ProRule" id="PRU00284"/>
    </source>
</evidence>
<comment type="caution">
    <text evidence="9">The sequence shown here is derived from an EMBL/GenBank/DDBJ whole genome shotgun (WGS) entry which is preliminary data.</text>
</comment>
<evidence type="ECO:0000256" key="1">
    <source>
        <dbReference type="ARBA" id="ARBA00004370"/>
    </source>
</evidence>
<comment type="similarity">
    <text evidence="3">Belongs to the methyl-accepting chemotaxis (MCP) protein family.</text>
</comment>
<keyword evidence="2 4" id="KW-0807">Transducer</keyword>
<reference evidence="10" key="1">
    <citation type="submission" date="2016-07" db="EMBL/GenBank/DDBJ databases">
        <title>Nontailed viruses are major unrecognized killers of bacteria in the ocean.</title>
        <authorList>
            <person name="Kauffman K."/>
            <person name="Hussain F."/>
            <person name="Yang J."/>
            <person name="Arevalo P."/>
            <person name="Brown J."/>
            <person name="Cutler M."/>
            <person name="Kelly L."/>
            <person name="Polz M.F."/>
        </authorList>
    </citation>
    <scope>NUCLEOTIDE SEQUENCE [LARGE SCALE GENOMIC DNA]</scope>
    <source>
        <strain evidence="10">10N.261.45.A10</strain>
    </source>
</reference>
<dbReference type="Pfam" id="PF00015">
    <property type="entry name" value="MCPsignal"/>
    <property type="match status" value="1"/>
</dbReference>
<dbReference type="Gene3D" id="6.10.340.10">
    <property type="match status" value="1"/>
</dbReference>
<dbReference type="SUPFAM" id="SSF58104">
    <property type="entry name" value="Methyl-accepting chemotaxis protein (MCP) signaling domain"/>
    <property type="match status" value="1"/>
</dbReference>
<organism evidence="9 10">
    <name type="scientific">Enterovibrio norvegicus</name>
    <dbReference type="NCBI Taxonomy" id="188144"/>
    <lineage>
        <taxon>Bacteria</taxon>
        <taxon>Pseudomonadati</taxon>
        <taxon>Pseudomonadota</taxon>
        <taxon>Gammaproteobacteria</taxon>
        <taxon>Vibrionales</taxon>
        <taxon>Vibrionaceae</taxon>
        <taxon>Enterovibrio</taxon>
    </lineage>
</organism>
<evidence type="ECO:0000256" key="5">
    <source>
        <dbReference type="SAM" id="Coils"/>
    </source>
</evidence>
<dbReference type="GO" id="GO:0007165">
    <property type="term" value="P:signal transduction"/>
    <property type="evidence" value="ECO:0007669"/>
    <property type="project" value="UniProtKB-KW"/>
</dbReference>
<dbReference type="FunFam" id="1.10.287.950:FF:000001">
    <property type="entry name" value="Methyl-accepting chemotaxis sensory transducer"/>
    <property type="match status" value="1"/>
</dbReference>
<dbReference type="SMART" id="SM00304">
    <property type="entry name" value="HAMP"/>
    <property type="match status" value="1"/>
</dbReference>
<dbReference type="GO" id="GO:0016020">
    <property type="term" value="C:membrane"/>
    <property type="evidence" value="ECO:0007669"/>
    <property type="project" value="UniProtKB-SubCell"/>
</dbReference>
<dbReference type="Proteomes" id="UP000235387">
    <property type="component" value="Unassembled WGS sequence"/>
</dbReference>
<evidence type="ECO:0000256" key="2">
    <source>
        <dbReference type="ARBA" id="ARBA00023224"/>
    </source>
</evidence>
<dbReference type="InterPro" id="IPR003660">
    <property type="entry name" value="HAMP_dom"/>
</dbReference>
<dbReference type="GO" id="GO:0006935">
    <property type="term" value="P:chemotaxis"/>
    <property type="evidence" value="ECO:0007669"/>
    <property type="project" value="UniProtKB-ARBA"/>
</dbReference>
<dbReference type="PROSITE" id="PS50111">
    <property type="entry name" value="CHEMOTAXIS_TRANSDUC_2"/>
    <property type="match status" value="1"/>
</dbReference>
<keyword evidence="6" id="KW-0812">Transmembrane</keyword>
<evidence type="ECO:0000259" key="8">
    <source>
        <dbReference type="PROSITE" id="PS50885"/>
    </source>
</evidence>
<dbReference type="PROSITE" id="PS50885">
    <property type="entry name" value="HAMP"/>
    <property type="match status" value="1"/>
</dbReference>
<dbReference type="Pfam" id="PF00672">
    <property type="entry name" value="HAMP"/>
    <property type="match status" value="1"/>
</dbReference>
<dbReference type="CDD" id="cd06225">
    <property type="entry name" value="HAMP"/>
    <property type="match status" value="1"/>
</dbReference>
<dbReference type="RefSeq" id="WP_102317731.1">
    <property type="nucleotide sequence ID" value="NZ_JBFRLP010000011.1"/>
</dbReference>
<feature type="domain" description="Methyl-accepting transducer" evidence="7">
    <location>
        <begin position="385"/>
        <end position="621"/>
    </location>
</feature>
<proteinExistence type="inferred from homology"/>
<sequence length="657" mass="73276">MKLSVVQRTIAGFSLMFILIALLSSVSLFNAKTLQNKVEQITEQTTPMVITSGNLITQLMHTNLLVSSFQTNPQINSNVNSIFEQQRSDFFNTLNNAQQETSLEQERSTLRTINDASVRYFDQASKLIALQHQAEKLRQQRQQLNLSFLQMEDSYQRAASLFLQKASTGRSLRNRAELITSGIRRDLKLVRRIKEDTPIGLLRLALTKDSEITLKRINFIPIAEDVKARYTRNLKNFKALILDPDGLLDVVEKQNVVNAQLLFEREVNLELTDDIQSLLEELEHYAQQLAHKSSAEAKQSIHDAMIYIIVMTSIAAVSSIIVGFSITRSIQKPLILIKNVLEKMTDGDMRTRANYVAKDEFGELSRSIDTLAETMSHTLGRFDDGASHLLNETNNSTAVTETAMQRVEDQKLRTDQVAAAISQMEVSAKEISRSTDLTVTEVENTNAATANGRSQVSLNRSLTEQLSDNIGEAVSNTQQLNKYSNNIGSILHVIQDIAEQTNLLALNAAIEAARAGSHGRGFAVVADEVRALATRTQSSTEEIQEMINNLQGNASRMAETMNASQKQMKECLMQTRLTDDTLQDIASRMQSIQEMTVHIAQATEEQIKVSIDVAEHINGIAHVAHEAQEDARASKLSSESLANMAQEQQNLISNFRV</sequence>
<dbReference type="Gene3D" id="1.10.287.950">
    <property type="entry name" value="Methyl-accepting chemotaxis protein"/>
    <property type="match status" value="1"/>
</dbReference>
<evidence type="ECO:0000313" key="9">
    <source>
        <dbReference type="EMBL" id="PMN91068.1"/>
    </source>
</evidence>
<dbReference type="SMART" id="SM00283">
    <property type="entry name" value="MA"/>
    <property type="match status" value="1"/>
</dbReference>
<evidence type="ECO:0000256" key="6">
    <source>
        <dbReference type="SAM" id="Phobius"/>
    </source>
</evidence>
<evidence type="ECO:0000256" key="3">
    <source>
        <dbReference type="ARBA" id="ARBA00029447"/>
    </source>
</evidence>
<comment type="subcellular location">
    <subcellularLocation>
        <location evidence="1">Membrane</location>
    </subcellularLocation>
</comment>
<dbReference type="InterPro" id="IPR004089">
    <property type="entry name" value="MCPsignal_dom"/>
</dbReference>
<feature type="domain" description="HAMP" evidence="8">
    <location>
        <begin position="328"/>
        <end position="380"/>
    </location>
</feature>
<keyword evidence="5" id="KW-0175">Coiled coil</keyword>
<keyword evidence="6" id="KW-1133">Transmembrane helix</keyword>
<keyword evidence="6" id="KW-0472">Membrane</keyword>
<evidence type="ECO:0000259" key="7">
    <source>
        <dbReference type="PROSITE" id="PS50111"/>
    </source>
</evidence>
<feature type="transmembrane region" description="Helical" evidence="6">
    <location>
        <begin position="304"/>
        <end position="326"/>
    </location>
</feature>
<gene>
    <name evidence="9" type="ORF">BCT23_18340</name>
</gene>
<evidence type="ECO:0000313" key="10">
    <source>
        <dbReference type="Proteomes" id="UP000235387"/>
    </source>
</evidence>
<dbReference type="PANTHER" id="PTHR32089:SF70">
    <property type="entry name" value="ENERGY TAXIS MODULATING METHYL ACCEPTING SENSORY TRANSDUCER"/>
    <property type="match status" value="1"/>
</dbReference>
<protein>
    <submittedName>
        <fullName evidence="9">Chemotaxis protein</fullName>
    </submittedName>
</protein>
<feature type="coiled-coil region" evidence="5">
    <location>
        <begin position="127"/>
        <end position="154"/>
    </location>
</feature>
<name>A0A2N7L9E2_9GAMM</name>
<dbReference type="EMBL" id="MDAL01000024">
    <property type="protein sequence ID" value="PMN91068.1"/>
    <property type="molecule type" value="Genomic_DNA"/>
</dbReference>
<accession>A0A2N7L9E2</accession>
<dbReference type="AlphaFoldDB" id="A0A2N7L9E2"/>